<evidence type="ECO:0000313" key="2">
    <source>
        <dbReference type="EMBL" id="GAA4012495.1"/>
    </source>
</evidence>
<evidence type="ECO:0000313" key="3">
    <source>
        <dbReference type="Proteomes" id="UP001501747"/>
    </source>
</evidence>
<accession>A0ABP7SJ82</accession>
<dbReference type="Proteomes" id="UP001501747">
    <property type="component" value="Unassembled WGS sequence"/>
</dbReference>
<sequence length="181" mass="19931">MRATALAMLMVTALTPAPIAPVSACTPTESIALTHHYSPDGRSRIGLRLCVRVDDGNVLRASTVVSAEYRDDFGWHFEQPARVAFMSAQVDGQTTVVERGSGHQWSFSWSNVVTEARNGPVEVDSTPGGVGVRPRESYTVRWDIVHKIGGYWREREAPAQSYQVWVPRYGEEGPSITVVTT</sequence>
<gene>
    <name evidence="2" type="ORF">GCM10022247_38880</name>
</gene>
<feature type="chain" id="PRO_5045942789" evidence="1">
    <location>
        <begin position="25"/>
        <end position="181"/>
    </location>
</feature>
<reference evidence="3" key="1">
    <citation type="journal article" date="2019" name="Int. J. Syst. Evol. Microbiol.">
        <title>The Global Catalogue of Microorganisms (GCM) 10K type strain sequencing project: providing services to taxonomists for standard genome sequencing and annotation.</title>
        <authorList>
            <consortium name="The Broad Institute Genomics Platform"/>
            <consortium name="The Broad Institute Genome Sequencing Center for Infectious Disease"/>
            <person name="Wu L."/>
            <person name="Ma J."/>
        </authorList>
    </citation>
    <scope>NUCLEOTIDE SEQUENCE [LARGE SCALE GENOMIC DNA]</scope>
    <source>
        <strain evidence="3">JCM 17342</strain>
    </source>
</reference>
<dbReference type="RefSeq" id="WP_344876731.1">
    <property type="nucleotide sequence ID" value="NZ_BAABAL010000014.1"/>
</dbReference>
<proteinExistence type="predicted"/>
<keyword evidence="1" id="KW-0732">Signal</keyword>
<evidence type="ECO:0000256" key="1">
    <source>
        <dbReference type="SAM" id="SignalP"/>
    </source>
</evidence>
<organism evidence="2 3">
    <name type="scientific">Allokutzneria multivorans</name>
    <dbReference type="NCBI Taxonomy" id="1142134"/>
    <lineage>
        <taxon>Bacteria</taxon>
        <taxon>Bacillati</taxon>
        <taxon>Actinomycetota</taxon>
        <taxon>Actinomycetes</taxon>
        <taxon>Pseudonocardiales</taxon>
        <taxon>Pseudonocardiaceae</taxon>
        <taxon>Allokutzneria</taxon>
    </lineage>
</organism>
<name>A0ABP7SJ82_9PSEU</name>
<keyword evidence="3" id="KW-1185">Reference proteome</keyword>
<protein>
    <submittedName>
        <fullName evidence="2">Uncharacterized protein</fullName>
    </submittedName>
</protein>
<comment type="caution">
    <text evidence="2">The sequence shown here is derived from an EMBL/GenBank/DDBJ whole genome shotgun (WGS) entry which is preliminary data.</text>
</comment>
<feature type="signal peptide" evidence="1">
    <location>
        <begin position="1"/>
        <end position="24"/>
    </location>
</feature>
<dbReference type="EMBL" id="BAABAL010000014">
    <property type="protein sequence ID" value="GAA4012495.1"/>
    <property type="molecule type" value="Genomic_DNA"/>
</dbReference>